<feature type="region of interest" description="Disordered" evidence="1">
    <location>
        <begin position="50"/>
        <end position="103"/>
    </location>
</feature>
<dbReference type="SUPFAM" id="SSF56112">
    <property type="entry name" value="Protein kinase-like (PK-like)"/>
    <property type="match status" value="1"/>
</dbReference>
<proteinExistence type="predicted"/>
<feature type="region of interest" description="Disordered" evidence="1">
    <location>
        <begin position="488"/>
        <end position="507"/>
    </location>
</feature>
<feature type="region of interest" description="Disordered" evidence="1">
    <location>
        <begin position="447"/>
        <end position="471"/>
    </location>
</feature>
<evidence type="ECO:0000313" key="4">
    <source>
        <dbReference type="Proteomes" id="UP000694545"/>
    </source>
</evidence>
<feature type="domain" description="Protein kinase" evidence="2">
    <location>
        <begin position="97"/>
        <end position="362"/>
    </location>
</feature>
<dbReference type="GO" id="GO:0004672">
    <property type="term" value="F:protein kinase activity"/>
    <property type="evidence" value="ECO:0007669"/>
    <property type="project" value="InterPro"/>
</dbReference>
<reference evidence="3" key="2">
    <citation type="submission" date="2025-09" db="UniProtKB">
        <authorList>
            <consortium name="Ensembl"/>
        </authorList>
    </citation>
    <scope>IDENTIFICATION</scope>
</reference>
<dbReference type="Proteomes" id="UP000694545">
    <property type="component" value="Unplaced"/>
</dbReference>
<dbReference type="Ensembl" id="ENSVKKT00000008258.1">
    <property type="protein sequence ID" value="ENSVKKP00000008046.1"/>
    <property type="gene ID" value="ENSVKKG00000004329.1"/>
</dbReference>
<evidence type="ECO:0000259" key="2">
    <source>
        <dbReference type="PROSITE" id="PS50011"/>
    </source>
</evidence>
<dbReference type="Pfam" id="PF00069">
    <property type="entry name" value="Pkinase"/>
    <property type="match status" value="1"/>
</dbReference>
<sequence length="585" mass="64764">MGPQAPQAPPSQSKWGGKRCVGASGSCARWGGCEDIPPVSRLLKRAQGLLGAAPSGGPLGRGRGRELERAPRKGSLAPHGRHGGRQPLGLTCSARGLPQVNQGNRPGLQSTFLAMDTEEGVEVVWNELQFTDKKAFVAHEEKIKTVFEQLVVVDHPNIVKVHKYWLDVTESKAQVIFITEYVSSGSLKQFLKKTKKNHKAMNARAWKRWCTQILSALSYLHSCDPPIIHGNLTSDTIFIQHNGLIKIGSVWHRVSAKALPPELRSPLCAGREEQRNLHFFPPEYGRVADGTAVDIFSFGMCALEMAVLEIQSNGDACVTEEAIERARHSLDDPIMREFILGCLLPNPDRRPTAHNLLFHRVLFEVHSLKLLAAHCFISNQYLWPENVVEEKTKALDLSIVMAEIQHVGRPPVQWRYSEVSFLELDKFLEDVRNGIYPLMNFASARPHTLPRSASQPPEDSQKAKTPTPEPFDVETRKVVQMQCSMEWNEEKRQRHVRSRSPPPPQSAWRLRRARVGGGQGRPRGCAGTRPRQSGAEPGLSLVLGPLTTDALWSSLELKKSRAGPGGAPPAAFCSSCPSPCSAWRA</sequence>
<dbReference type="PROSITE" id="PS50011">
    <property type="entry name" value="PROTEIN_KINASE_DOM"/>
    <property type="match status" value="1"/>
</dbReference>
<dbReference type="FunFam" id="3.30.200.20:FF:001061">
    <property type="entry name" value="Nuclear receptor-binding protein 2"/>
    <property type="match status" value="1"/>
</dbReference>
<dbReference type="InterPro" id="IPR011009">
    <property type="entry name" value="Kinase-like_dom_sf"/>
</dbReference>
<organism evidence="3 4">
    <name type="scientific">Varanus komodoensis</name>
    <name type="common">Komodo dragon</name>
    <dbReference type="NCBI Taxonomy" id="61221"/>
    <lineage>
        <taxon>Eukaryota</taxon>
        <taxon>Metazoa</taxon>
        <taxon>Chordata</taxon>
        <taxon>Craniata</taxon>
        <taxon>Vertebrata</taxon>
        <taxon>Euteleostomi</taxon>
        <taxon>Lepidosauria</taxon>
        <taxon>Squamata</taxon>
        <taxon>Bifurcata</taxon>
        <taxon>Unidentata</taxon>
        <taxon>Episquamata</taxon>
        <taxon>Toxicofera</taxon>
        <taxon>Anguimorpha</taxon>
        <taxon>Paleoanguimorpha</taxon>
        <taxon>Varanoidea</taxon>
        <taxon>Varanidae</taxon>
        <taxon>Varanus</taxon>
    </lineage>
</organism>
<name>A0A8D2J1T9_VARKO</name>
<reference evidence="3" key="1">
    <citation type="submission" date="2025-08" db="UniProtKB">
        <authorList>
            <consortium name="Ensembl"/>
        </authorList>
    </citation>
    <scope>IDENTIFICATION</scope>
</reference>
<dbReference type="PANTHER" id="PTHR13902">
    <property type="entry name" value="SERINE/THREONINE-PROTEIN KINASE WNK WITH NO LYSINE -RELATED"/>
    <property type="match status" value="1"/>
</dbReference>
<dbReference type="Gene3D" id="1.10.510.10">
    <property type="entry name" value="Transferase(Phosphotransferase) domain 1"/>
    <property type="match status" value="1"/>
</dbReference>
<evidence type="ECO:0000256" key="1">
    <source>
        <dbReference type="SAM" id="MobiDB-lite"/>
    </source>
</evidence>
<dbReference type="InterPro" id="IPR050588">
    <property type="entry name" value="WNK_Ser-Thr_kinase"/>
</dbReference>
<accession>A0A8D2J1T9</accession>
<dbReference type="Gene3D" id="3.30.200.20">
    <property type="entry name" value="Phosphorylase Kinase, domain 1"/>
    <property type="match status" value="1"/>
</dbReference>
<keyword evidence="4" id="KW-1185">Reference proteome</keyword>
<dbReference type="InterPro" id="IPR000719">
    <property type="entry name" value="Prot_kinase_dom"/>
</dbReference>
<dbReference type="GO" id="GO:0005524">
    <property type="term" value="F:ATP binding"/>
    <property type="evidence" value="ECO:0007669"/>
    <property type="project" value="InterPro"/>
</dbReference>
<evidence type="ECO:0000313" key="3">
    <source>
        <dbReference type="Ensembl" id="ENSVKKP00000008046.1"/>
    </source>
</evidence>
<dbReference type="AlphaFoldDB" id="A0A8D2J1T9"/>
<protein>
    <submittedName>
        <fullName evidence="3">Nuclear receptor binding protein 2</fullName>
    </submittedName>
</protein>
<gene>
    <name evidence="3" type="primary">NRBP2</name>
</gene>
<feature type="region of interest" description="Disordered" evidence="1">
    <location>
        <begin position="514"/>
        <end position="538"/>
    </location>
</feature>
<dbReference type="FunFam" id="1.10.510.10:FF:000266">
    <property type="entry name" value="nuclear receptor-binding protein 2"/>
    <property type="match status" value="1"/>
</dbReference>